<evidence type="ECO:0000313" key="1">
    <source>
        <dbReference type="EMBL" id="GAA2395560.1"/>
    </source>
</evidence>
<keyword evidence="2" id="KW-1185">Reference proteome</keyword>
<reference evidence="1 2" key="1">
    <citation type="journal article" date="2019" name="Int. J. Syst. Evol. Microbiol.">
        <title>The Global Catalogue of Microorganisms (GCM) 10K type strain sequencing project: providing services to taxonomists for standard genome sequencing and annotation.</title>
        <authorList>
            <consortium name="The Broad Institute Genomics Platform"/>
            <consortium name="The Broad Institute Genome Sequencing Center for Infectious Disease"/>
            <person name="Wu L."/>
            <person name="Ma J."/>
        </authorList>
    </citation>
    <scope>NUCLEOTIDE SEQUENCE [LARGE SCALE GENOMIC DNA]</scope>
    <source>
        <strain evidence="1 2">JCM 3272</strain>
    </source>
</reference>
<dbReference type="InterPro" id="IPR023213">
    <property type="entry name" value="CAT-like_dom_sf"/>
</dbReference>
<dbReference type="RefSeq" id="WP_344620831.1">
    <property type="nucleotide sequence ID" value="NZ_BAAARV010000142.1"/>
</dbReference>
<evidence type="ECO:0008006" key="3">
    <source>
        <dbReference type="Google" id="ProtNLM"/>
    </source>
</evidence>
<protein>
    <recommendedName>
        <fullName evidence="3">Condensation domain-containing protein</fullName>
    </recommendedName>
</protein>
<dbReference type="Gene3D" id="3.30.559.10">
    <property type="entry name" value="Chloramphenicol acetyltransferase-like domain"/>
    <property type="match status" value="1"/>
</dbReference>
<proteinExistence type="predicted"/>
<gene>
    <name evidence="1" type="ORF">GCM10010170_110490</name>
</gene>
<dbReference type="SUPFAM" id="SSF52777">
    <property type="entry name" value="CoA-dependent acyltransferases"/>
    <property type="match status" value="2"/>
</dbReference>
<dbReference type="EMBL" id="BAAARV010000142">
    <property type="protein sequence ID" value="GAA2395560.1"/>
    <property type="molecule type" value="Genomic_DNA"/>
</dbReference>
<comment type="caution">
    <text evidence="1">The sequence shown here is derived from an EMBL/GenBank/DDBJ whole genome shotgun (WGS) entry which is preliminary data.</text>
</comment>
<name>A0ABN3I6V0_9ACTN</name>
<accession>A0ABN3I6V0</accession>
<evidence type="ECO:0000313" key="2">
    <source>
        <dbReference type="Proteomes" id="UP001501444"/>
    </source>
</evidence>
<dbReference type="Proteomes" id="UP001501444">
    <property type="component" value="Unassembled WGS sequence"/>
</dbReference>
<dbReference type="Gene3D" id="3.30.559.30">
    <property type="entry name" value="Nonribosomal peptide synthetase, condensation domain"/>
    <property type="match status" value="1"/>
</dbReference>
<sequence>MAGPSRITVPFEGDGAGRGPLSWGQIESWHAVRSLGHWMPLGGALPVPPGTTVDDLVGELRFHLHRYVTLRTRLHLSPGAEPEQEVHASGELEVELIEGADPEAVAERYRGRPLNFATEWPIRAAIVTRDGVPSHLVVLVSHFATDAAGARTMLQEVAERPSAPVTGLDPLAQAAWQASAAGRRQNAGAMRHFEAVLRAMPAQRFDSPVVARSPRYWRARFDSAALPLAMRALTARLDVDPAVTLLAVFAAAVHETAGRNPVVVRPLVSNRFRAGLDGMVCTAVQASLALIDCEGGIEDVVERSRRAALTAFKHGYFDQRDLWALRDRVAAERGEPLEIGCFLNDRRGPVPMDSPGAEEIDAALPSSRLAWITRQDHPGLEPLILDVEDDPDSPGALRCTAHTDTAVLAPRDAERILWNMEALAVSFAHPARSSIG</sequence>
<organism evidence="1 2">
    <name type="scientific">Dactylosporangium salmoneum</name>
    <dbReference type="NCBI Taxonomy" id="53361"/>
    <lineage>
        <taxon>Bacteria</taxon>
        <taxon>Bacillati</taxon>
        <taxon>Actinomycetota</taxon>
        <taxon>Actinomycetes</taxon>
        <taxon>Micromonosporales</taxon>
        <taxon>Micromonosporaceae</taxon>
        <taxon>Dactylosporangium</taxon>
    </lineage>
</organism>